<dbReference type="Proteomes" id="UP000477488">
    <property type="component" value="Unassembled WGS sequence"/>
</dbReference>
<accession>A0A6L5XHV4</accession>
<dbReference type="RefSeq" id="WP_154508547.1">
    <property type="nucleotide sequence ID" value="NZ_DBFWWU010000121.1"/>
</dbReference>
<protein>
    <submittedName>
        <fullName evidence="1">Uncharacterized protein</fullName>
    </submittedName>
</protein>
<comment type="caution">
    <text evidence="1">The sequence shown here is derived from an EMBL/GenBank/DDBJ whole genome shotgun (WGS) entry which is preliminary data.</text>
</comment>
<dbReference type="EMBL" id="VUMH01000001">
    <property type="protein sequence ID" value="MSS26785.1"/>
    <property type="molecule type" value="Genomic_DNA"/>
</dbReference>
<evidence type="ECO:0000313" key="1">
    <source>
        <dbReference type="EMBL" id="MSS26785.1"/>
    </source>
</evidence>
<proteinExistence type="predicted"/>
<sequence>MLDMSEVGFLKRVVVGNDNPNRFREPEEVERAVAFLNRCLNEAPKGRIVGSEKNFTLLQLGEHQVVLQWTVYHVGFKRKPFWMDDDAR</sequence>
<reference evidence="1 2" key="1">
    <citation type="submission" date="2019-09" db="EMBL/GenBank/DDBJ databases">
        <title>In-depth cultivation of the pig gut microbiome towards novel bacterial diversity and tailored functional studies.</title>
        <authorList>
            <person name="Wylensek D."/>
            <person name="Hitch T.C.A."/>
            <person name="Clavel T."/>
        </authorList>
    </citation>
    <scope>NUCLEOTIDE SEQUENCE [LARGE SCALE GENOMIC DNA]</scope>
    <source>
        <strain evidence="1 2">PG-178-WT-4</strain>
    </source>
</reference>
<dbReference type="AlphaFoldDB" id="A0A6L5XHV4"/>
<name>A0A6L5XHV4_9BACT</name>
<gene>
    <name evidence="1" type="ORF">FYJ44_01740</name>
</gene>
<keyword evidence="2" id="KW-1185">Reference proteome</keyword>
<organism evidence="1 2">
    <name type="scientific">Desulfovibrio porci</name>
    <dbReference type="NCBI Taxonomy" id="2605782"/>
    <lineage>
        <taxon>Bacteria</taxon>
        <taxon>Pseudomonadati</taxon>
        <taxon>Thermodesulfobacteriota</taxon>
        <taxon>Desulfovibrionia</taxon>
        <taxon>Desulfovibrionales</taxon>
        <taxon>Desulfovibrionaceae</taxon>
        <taxon>Desulfovibrio</taxon>
    </lineage>
</organism>
<evidence type="ECO:0000313" key="2">
    <source>
        <dbReference type="Proteomes" id="UP000477488"/>
    </source>
</evidence>